<evidence type="ECO:0000313" key="1">
    <source>
        <dbReference type="EMBL" id="ORY15702.1"/>
    </source>
</evidence>
<proteinExistence type="predicted"/>
<comment type="caution">
    <text evidence="1">The sequence shown here is derived from an EMBL/GenBank/DDBJ whole genome shotgun (WGS) entry which is preliminary data.</text>
</comment>
<sequence>MGGPCTSNLSPRRTTPIVNCISKKESMLSGWRPRNGGHYVDPRKLPMTADLSLIDDCWGAILVFCHARRGKRLAFAPSLSLSFHEPRRFHLLSYPLTWCNYLKLRVNYSVTSHSDRDSFVLFYSSRTHIATVSTDEATSCTRPCATQFQKRLLLTISCKGTSVLQGWLFDSE</sequence>
<dbReference type="AlphaFoldDB" id="A0A1Y1ZZL9"/>
<evidence type="ECO:0000313" key="2">
    <source>
        <dbReference type="Proteomes" id="UP000193144"/>
    </source>
</evidence>
<organism evidence="1 2">
    <name type="scientific">Clohesyomyces aquaticus</name>
    <dbReference type="NCBI Taxonomy" id="1231657"/>
    <lineage>
        <taxon>Eukaryota</taxon>
        <taxon>Fungi</taxon>
        <taxon>Dikarya</taxon>
        <taxon>Ascomycota</taxon>
        <taxon>Pezizomycotina</taxon>
        <taxon>Dothideomycetes</taxon>
        <taxon>Pleosporomycetidae</taxon>
        <taxon>Pleosporales</taxon>
        <taxon>Lindgomycetaceae</taxon>
        <taxon>Clohesyomyces</taxon>
    </lineage>
</organism>
<keyword evidence="2" id="KW-1185">Reference proteome</keyword>
<reference evidence="1 2" key="1">
    <citation type="submission" date="2016-07" db="EMBL/GenBank/DDBJ databases">
        <title>Pervasive Adenine N6-methylation of Active Genes in Fungi.</title>
        <authorList>
            <consortium name="DOE Joint Genome Institute"/>
            <person name="Mondo S.J."/>
            <person name="Dannebaum R.O."/>
            <person name="Kuo R.C."/>
            <person name="Labutti K."/>
            <person name="Haridas S."/>
            <person name="Kuo A."/>
            <person name="Salamov A."/>
            <person name="Ahrendt S.R."/>
            <person name="Lipzen A."/>
            <person name="Sullivan W."/>
            <person name="Andreopoulos W.B."/>
            <person name="Clum A."/>
            <person name="Lindquist E."/>
            <person name="Daum C."/>
            <person name="Ramamoorthy G.K."/>
            <person name="Gryganskyi A."/>
            <person name="Culley D."/>
            <person name="Magnuson J.K."/>
            <person name="James T.Y."/>
            <person name="O'Malley M.A."/>
            <person name="Stajich J.E."/>
            <person name="Spatafora J.W."/>
            <person name="Visel A."/>
            <person name="Grigoriev I.V."/>
        </authorList>
    </citation>
    <scope>NUCLEOTIDE SEQUENCE [LARGE SCALE GENOMIC DNA]</scope>
    <source>
        <strain evidence="1 2">CBS 115471</strain>
    </source>
</reference>
<dbReference type="EMBL" id="MCFA01000023">
    <property type="protein sequence ID" value="ORY15702.1"/>
    <property type="molecule type" value="Genomic_DNA"/>
</dbReference>
<gene>
    <name evidence="1" type="ORF">BCR34DRAFT_558360</name>
</gene>
<name>A0A1Y1ZZL9_9PLEO</name>
<accession>A0A1Y1ZZL9</accession>
<protein>
    <submittedName>
        <fullName evidence="1">Uncharacterized protein</fullName>
    </submittedName>
</protein>
<dbReference type="Proteomes" id="UP000193144">
    <property type="component" value="Unassembled WGS sequence"/>
</dbReference>